<proteinExistence type="predicted"/>
<dbReference type="Proteomes" id="UP000537326">
    <property type="component" value="Unassembled WGS sequence"/>
</dbReference>
<gene>
    <name evidence="2" type="ORF">BKA05_003109</name>
</gene>
<evidence type="ECO:0000313" key="3">
    <source>
        <dbReference type="Proteomes" id="UP000537326"/>
    </source>
</evidence>
<sequence length="264" mass="29054">MSNKDDAAIAKIRSTFDQLEADRARWATASPPPTGSPLAEDDETWPSSPLSSHARQCLVCAWDHLDLTRLTIEQERSFPTAIYSVLRGALLGSAEALWLLTPGDPADRRERGLATTQEWLGKRIQWQHELTPDLLSIDDAARSGKQLKQLDTHLKAVTALRAKKFKLNATLIVEEAARQVFSTAPLVREAVREWRRLGGDAHALGWPLMGQSTSWGAKGPDGLAEANVVADMVSVANAYLLAWTLYRAAVTRLDELATVPQARN</sequence>
<feature type="region of interest" description="Disordered" evidence="1">
    <location>
        <begin position="22"/>
        <end position="47"/>
    </location>
</feature>
<dbReference type="AlphaFoldDB" id="A0A7Y9YH65"/>
<evidence type="ECO:0000313" key="2">
    <source>
        <dbReference type="EMBL" id="NYI11594.1"/>
    </source>
</evidence>
<protein>
    <submittedName>
        <fullName evidence="2">Uncharacterized protein</fullName>
    </submittedName>
</protein>
<accession>A0A7Y9YH65</accession>
<keyword evidence="3" id="KW-1185">Reference proteome</keyword>
<evidence type="ECO:0000256" key="1">
    <source>
        <dbReference type="SAM" id="MobiDB-lite"/>
    </source>
</evidence>
<comment type="caution">
    <text evidence="2">The sequence shown here is derived from an EMBL/GenBank/DDBJ whole genome shotgun (WGS) entry which is preliminary data.</text>
</comment>
<reference evidence="2 3" key="1">
    <citation type="submission" date="2020-07" db="EMBL/GenBank/DDBJ databases">
        <title>Sequencing the genomes of 1000 actinobacteria strains.</title>
        <authorList>
            <person name="Klenk H.-P."/>
        </authorList>
    </citation>
    <scope>NUCLEOTIDE SEQUENCE [LARGE SCALE GENOMIC DNA]</scope>
    <source>
        <strain evidence="2 3">DSM 18248</strain>
    </source>
</reference>
<organism evidence="2 3">
    <name type="scientific">Nocardioides marinus</name>
    <dbReference type="NCBI Taxonomy" id="374514"/>
    <lineage>
        <taxon>Bacteria</taxon>
        <taxon>Bacillati</taxon>
        <taxon>Actinomycetota</taxon>
        <taxon>Actinomycetes</taxon>
        <taxon>Propionibacteriales</taxon>
        <taxon>Nocardioidaceae</taxon>
        <taxon>Nocardioides</taxon>
    </lineage>
</organism>
<dbReference type="EMBL" id="JACBZI010000001">
    <property type="protein sequence ID" value="NYI11594.1"/>
    <property type="molecule type" value="Genomic_DNA"/>
</dbReference>
<dbReference type="RefSeq" id="WP_179532262.1">
    <property type="nucleotide sequence ID" value="NZ_BAAAPP010000006.1"/>
</dbReference>
<name>A0A7Y9YH65_9ACTN</name>